<dbReference type="EMBL" id="BQFW01000012">
    <property type="protein sequence ID" value="GJJ76305.1"/>
    <property type="molecule type" value="Genomic_DNA"/>
</dbReference>
<dbReference type="GO" id="GO:0042134">
    <property type="term" value="F:rRNA primary transcript binding"/>
    <property type="evidence" value="ECO:0007669"/>
    <property type="project" value="InterPro"/>
</dbReference>
<gene>
    <name evidence="3" type="ORF">EMPS_08664</name>
</gene>
<dbReference type="AlphaFoldDB" id="A0A9P3HGG3"/>
<proteinExistence type="predicted"/>
<reference evidence="3" key="1">
    <citation type="submission" date="2021-11" db="EMBL/GenBank/DDBJ databases">
        <authorList>
            <person name="Herlambang A."/>
            <person name="Guo Y."/>
            <person name="Takashima Y."/>
            <person name="Nishizawa T."/>
        </authorList>
    </citation>
    <scope>NUCLEOTIDE SEQUENCE</scope>
    <source>
        <strain evidence="3">E1425</strain>
    </source>
</reference>
<dbReference type="PANTHER" id="PTHR37792:SF1">
    <property type="entry name" value="RIBONUCLEASE MRP PROTEIN SUBUNIT RMP1"/>
    <property type="match status" value="1"/>
</dbReference>
<evidence type="ECO:0000313" key="3">
    <source>
        <dbReference type="EMBL" id="GJJ76305.1"/>
    </source>
</evidence>
<reference evidence="3" key="2">
    <citation type="journal article" date="2022" name="Microbiol. Resour. Announc.">
        <title>Whole-Genome Sequence of Entomortierella parvispora E1425, a Mucoromycotan Fungus Associated with Burkholderiaceae-Related Endosymbiotic Bacteria.</title>
        <authorList>
            <person name="Herlambang A."/>
            <person name="Guo Y."/>
            <person name="Takashima Y."/>
            <person name="Narisawa K."/>
            <person name="Ohta H."/>
            <person name="Nishizawa T."/>
        </authorList>
    </citation>
    <scope>NUCLEOTIDE SEQUENCE</scope>
    <source>
        <strain evidence="3">E1425</strain>
    </source>
</reference>
<accession>A0A9P3HGG3</accession>
<dbReference type="OrthoDB" id="114080at2759"/>
<keyword evidence="4" id="KW-1185">Reference proteome</keyword>
<feature type="region of interest" description="Disordered" evidence="1">
    <location>
        <begin position="269"/>
        <end position="441"/>
    </location>
</feature>
<sequence>MHYKNKNQHRQATHFARICECRRIVSRMRELDIAGLSNELVSKFYSGRSIKSLKSTKSQWDSVPCRSTVAFTMTRIIGAILLLRKFQGALHDTYGSLYQLMSKTQFMAFALITIGLCSRLSVISKAWVNELQDCYILLEDWMKVLPKEVIEPGTVDYEKELPESLSEVLSSLSATVPDTPLPSTPIPIPDNDSIGLEDGSDLGQVIQRRMDEMMDEGAVALEAATQKTPRLSDDAIDMEKASEIQPESPQSLQADSPSHSHLLAELDTVFGGSAPSPTLKKKKKKSTLSREMTDSPGSASPREPTSSGAAKMKKSSLSKEVDNIFGSGSPRGTPPPAAPKKKTSAIDDIFGSASPRKTSLPGTPTKKKTNLMQDLDDIFSSSPSPRSTPMPESGQKKKKAPAKDIDDIFGSITAPKKKKTSASSEIDGIFGPPKKKKKSPE</sequence>
<evidence type="ECO:0000256" key="1">
    <source>
        <dbReference type="SAM" id="MobiDB-lite"/>
    </source>
</evidence>
<dbReference type="Proteomes" id="UP000827284">
    <property type="component" value="Unassembled WGS sequence"/>
</dbReference>
<feature type="region of interest" description="Disordered" evidence="1">
    <location>
        <begin position="179"/>
        <end position="198"/>
    </location>
</feature>
<feature type="domain" description="Nucleolus and neural progenitor protein-like N-terminal" evidence="2">
    <location>
        <begin position="3"/>
        <end position="135"/>
    </location>
</feature>
<feature type="compositionally biased region" description="Polar residues" evidence="1">
    <location>
        <begin position="295"/>
        <end position="308"/>
    </location>
</feature>
<comment type="caution">
    <text evidence="3">The sequence shown here is derived from an EMBL/GenBank/DDBJ whole genome shotgun (WGS) entry which is preliminary data.</text>
</comment>
<protein>
    <recommendedName>
        <fullName evidence="2">Nucleolus and neural progenitor protein-like N-terminal domain-containing protein</fullName>
    </recommendedName>
</protein>
<evidence type="ECO:0000259" key="2">
    <source>
        <dbReference type="Pfam" id="PF14780"/>
    </source>
</evidence>
<organism evidence="3 4">
    <name type="scientific">Entomortierella parvispora</name>
    <dbReference type="NCBI Taxonomy" id="205924"/>
    <lineage>
        <taxon>Eukaryota</taxon>
        <taxon>Fungi</taxon>
        <taxon>Fungi incertae sedis</taxon>
        <taxon>Mucoromycota</taxon>
        <taxon>Mortierellomycotina</taxon>
        <taxon>Mortierellomycetes</taxon>
        <taxon>Mortierellales</taxon>
        <taxon>Mortierellaceae</taxon>
        <taxon>Entomortierella</taxon>
    </lineage>
</organism>
<dbReference type="Pfam" id="PF14780">
    <property type="entry name" value="NEPRO_N"/>
    <property type="match status" value="1"/>
</dbReference>
<dbReference type="GO" id="GO:0000294">
    <property type="term" value="P:nuclear-transcribed mRNA catabolic process, RNase MRP-dependent"/>
    <property type="evidence" value="ECO:0007669"/>
    <property type="project" value="TreeGrafter"/>
</dbReference>
<feature type="compositionally biased region" description="Low complexity" evidence="1">
    <location>
        <begin position="380"/>
        <end position="393"/>
    </location>
</feature>
<dbReference type="PANTHER" id="PTHR37792">
    <property type="entry name" value="RIBONUCLEASE MRP PROTEIN SUBUNIT RMP1"/>
    <property type="match status" value="1"/>
</dbReference>
<evidence type="ECO:0000313" key="4">
    <source>
        <dbReference type="Proteomes" id="UP000827284"/>
    </source>
</evidence>
<dbReference type="GO" id="GO:0000466">
    <property type="term" value="P:maturation of 5.8S rRNA from tricistronic rRNA transcript (SSU-rRNA, 5.8S rRNA, LSU-rRNA)"/>
    <property type="evidence" value="ECO:0007669"/>
    <property type="project" value="TreeGrafter"/>
</dbReference>
<feature type="compositionally biased region" description="Pro residues" evidence="1">
    <location>
        <begin position="179"/>
        <end position="188"/>
    </location>
</feature>
<dbReference type="InterPro" id="IPR027951">
    <property type="entry name" value="Nepro_N"/>
</dbReference>
<name>A0A9P3HGG3_9FUNG</name>
<dbReference type="GO" id="GO:0000172">
    <property type="term" value="C:ribonuclease MRP complex"/>
    <property type="evidence" value="ECO:0007669"/>
    <property type="project" value="InterPro"/>
</dbReference>
<dbReference type="InterPro" id="IPR047205">
    <property type="entry name" value="RMP1"/>
</dbReference>